<dbReference type="PANTHER" id="PTHR43649:SF29">
    <property type="entry name" value="OSMOPROTECTIVE COMPOUNDS-BINDING PROTEIN GGTB"/>
    <property type="match status" value="1"/>
</dbReference>
<sequence length="435" mass="45327">MSLPGSWHGTVVGLCCTLLLAAGCTAAVAAPGRYSGQSVEVAGSWTGAEQANFERVLRAFGDQTGARVRYTSGGSDLSVLVSSRVAGGSPPDVVMIPQPGVLAQYAGTGAAKPVTGAVAAAVRANFSPQWQQFGTVGGQLYGVPFKAANKSVIWYRADAFAAAGVTPPSTLDELTEVSQTLVDSGTAAMTVPGADGWPLTDWFENVYLQSAGPQRYDQLAAHEIPWTDPTVVEALRTMGRYWAAPQFLQGGPRGALQTTFTRSVADVFGAKPSSAMLYEADFVTTEIAKLGVYRIGSDARHFAWPSVAGTGRMVVAGGDAAVAFRDRPVTMDLMAYLASPEAAAIMAGRGGFLSVNQNLDTAVYPDATTRALAETLLHAETLRFDLSDMTPRSFGGGNGAAMWRLLQAYLAAPATDPAVVAARLEDAAAKAYGAA</sequence>
<dbReference type="EMBL" id="JBHSIU010000045">
    <property type="protein sequence ID" value="MFC5002746.1"/>
    <property type="molecule type" value="Genomic_DNA"/>
</dbReference>
<keyword evidence="5" id="KW-1185">Reference proteome</keyword>
<dbReference type="Proteomes" id="UP001595912">
    <property type="component" value="Unassembled WGS sequence"/>
</dbReference>
<evidence type="ECO:0000313" key="4">
    <source>
        <dbReference type="EMBL" id="MFC5002746.1"/>
    </source>
</evidence>
<gene>
    <name evidence="4" type="ORF">ACFPIJ_33580</name>
</gene>
<comment type="similarity">
    <text evidence="1">Belongs to the bacterial solute-binding protein 1 family.</text>
</comment>
<dbReference type="InterPro" id="IPR050490">
    <property type="entry name" value="Bact_solute-bd_prot1"/>
</dbReference>
<name>A0ABV9W6N4_9ACTN</name>
<reference evidence="5" key="1">
    <citation type="journal article" date="2019" name="Int. J. Syst. Evol. Microbiol.">
        <title>The Global Catalogue of Microorganisms (GCM) 10K type strain sequencing project: providing services to taxonomists for standard genome sequencing and annotation.</title>
        <authorList>
            <consortium name="The Broad Institute Genomics Platform"/>
            <consortium name="The Broad Institute Genome Sequencing Center for Infectious Disease"/>
            <person name="Wu L."/>
            <person name="Ma J."/>
        </authorList>
    </citation>
    <scope>NUCLEOTIDE SEQUENCE [LARGE SCALE GENOMIC DNA]</scope>
    <source>
        <strain evidence="5">CGMCC 4.7152</strain>
    </source>
</reference>
<proteinExistence type="inferred from homology"/>
<dbReference type="RefSeq" id="WP_380121128.1">
    <property type="nucleotide sequence ID" value="NZ_JBHSIU010000045.1"/>
</dbReference>
<comment type="caution">
    <text evidence="4">The sequence shown here is derived from an EMBL/GenBank/DDBJ whole genome shotgun (WGS) entry which is preliminary data.</text>
</comment>
<evidence type="ECO:0000256" key="1">
    <source>
        <dbReference type="ARBA" id="ARBA00008520"/>
    </source>
</evidence>
<feature type="signal peptide" evidence="3">
    <location>
        <begin position="1"/>
        <end position="29"/>
    </location>
</feature>
<dbReference type="Gene3D" id="3.40.190.10">
    <property type="entry name" value="Periplasmic binding protein-like II"/>
    <property type="match status" value="2"/>
</dbReference>
<organism evidence="4 5">
    <name type="scientific">Dactylosporangium cerinum</name>
    <dbReference type="NCBI Taxonomy" id="1434730"/>
    <lineage>
        <taxon>Bacteria</taxon>
        <taxon>Bacillati</taxon>
        <taxon>Actinomycetota</taxon>
        <taxon>Actinomycetes</taxon>
        <taxon>Micromonosporales</taxon>
        <taxon>Micromonosporaceae</taxon>
        <taxon>Dactylosporangium</taxon>
    </lineage>
</organism>
<evidence type="ECO:0000313" key="5">
    <source>
        <dbReference type="Proteomes" id="UP001595912"/>
    </source>
</evidence>
<protein>
    <submittedName>
        <fullName evidence="4">ABC transporter substrate-binding protein</fullName>
    </submittedName>
</protein>
<dbReference type="PANTHER" id="PTHR43649">
    <property type="entry name" value="ARABINOSE-BINDING PROTEIN-RELATED"/>
    <property type="match status" value="1"/>
</dbReference>
<accession>A0ABV9W6N4</accession>
<dbReference type="Pfam" id="PF01547">
    <property type="entry name" value="SBP_bac_1"/>
    <property type="match status" value="1"/>
</dbReference>
<evidence type="ECO:0000256" key="2">
    <source>
        <dbReference type="ARBA" id="ARBA00022448"/>
    </source>
</evidence>
<feature type="chain" id="PRO_5047500522" evidence="3">
    <location>
        <begin position="30"/>
        <end position="435"/>
    </location>
</feature>
<dbReference type="InterPro" id="IPR006059">
    <property type="entry name" value="SBP"/>
</dbReference>
<keyword evidence="2" id="KW-0813">Transport</keyword>
<dbReference type="SUPFAM" id="SSF53850">
    <property type="entry name" value="Periplasmic binding protein-like II"/>
    <property type="match status" value="1"/>
</dbReference>
<keyword evidence="3" id="KW-0732">Signal</keyword>
<evidence type="ECO:0000256" key="3">
    <source>
        <dbReference type="SAM" id="SignalP"/>
    </source>
</evidence>